<dbReference type="RefSeq" id="WP_144260832.1">
    <property type="nucleotide sequence ID" value="NZ_QMDX01000002.1"/>
</dbReference>
<keyword evidence="3" id="KW-1185">Reference proteome</keyword>
<evidence type="ECO:0000313" key="3">
    <source>
        <dbReference type="Proteomes" id="UP000319894"/>
    </source>
</evidence>
<protein>
    <submittedName>
        <fullName evidence="2">Uncharacterized protein</fullName>
    </submittedName>
</protein>
<feature type="transmembrane region" description="Helical" evidence="1">
    <location>
        <begin position="70"/>
        <end position="91"/>
    </location>
</feature>
<gene>
    <name evidence="2" type="ORF">DP107_03785</name>
</gene>
<name>A0A554NC79_9EURY</name>
<dbReference type="EMBL" id="QMDX01000002">
    <property type="protein sequence ID" value="TSD14993.1"/>
    <property type="molecule type" value="Genomic_DNA"/>
</dbReference>
<comment type="caution">
    <text evidence="2">The sequence shown here is derived from an EMBL/GenBank/DDBJ whole genome shotgun (WGS) entry which is preliminary data.</text>
</comment>
<dbReference type="InterPro" id="IPR058328">
    <property type="entry name" value="DUF8015"/>
</dbReference>
<evidence type="ECO:0000313" key="2">
    <source>
        <dbReference type="EMBL" id="TSD14993.1"/>
    </source>
</evidence>
<keyword evidence="1" id="KW-1133">Transmembrane helix</keyword>
<feature type="transmembrane region" description="Helical" evidence="1">
    <location>
        <begin position="46"/>
        <end position="64"/>
    </location>
</feature>
<sequence length="94" mass="8983">MTGSTESPSDGPDEEPDPVAAHVHAEAHPAGSEAAAAAARDTQYDAVLAAVPAPLAVGALVATFSSLSVALALGAGGLVAAGIVGWALFLAPPA</sequence>
<dbReference type="Proteomes" id="UP000319894">
    <property type="component" value="Unassembled WGS sequence"/>
</dbReference>
<dbReference type="InParanoid" id="A0A554NC79"/>
<dbReference type="Pfam" id="PF26047">
    <property type="entry name" value="DUF8015"/>
    <property type="match status" value="1"/>
</dbReference>
<organism evidence="2 3">
    <name type="scientific">Haloglomus irregulare</name>
    <dbReference type="NCBI Taxonomy" id="2234134"/>
    <lineage>
        <taxon>Archaea</taxon>
        <taxon>Methanobacteriati</taxon>
        <taxon>Methanobacteriota</taxon>
        <taxon>Stenosarchaea group</taxon>
        <taxon>Halobacteria</taxon>
        <taxon>Halobacteriales</taxon>
        <taxon>Natronomonadaceae</taxon>
        <taxon>Haloglomus</taxon>
    </lineage>
</organism>
<evidence type="ECO:0000256" key="1">
    <source>
        <dbReference type="SAM" id="Phobius"/>
    </source>
</evidence>
<accession>A0A554NC79</accession>
<proteinExistence type="predicted"/>
<reference evidence="2 3" key="1">
    <citation type="submission" date="2018-06" db="EMBL/GenBank/DDBJ databases">
        <title>Natronomonas sp. F16-60 a new haloarchaeon isolated from a solar saltern of Isla Cristina, Huelva, Spain.</title>
        <authorList>
            <person name="Duran-Viseras A."/>
            <person name="Sanchez-Porro C."/>
            <person name="Ventosa A."/>
        </authorList>
    </citation>
    <scope>NUCLEOTIDE SEQUENCE [LARGE SCALE GENOMIC DNA]</scope>
    <source>
        <strain evidence="2 3">F16-60</strain>
    </source>
</reference>
<dbReference type="AlphaFoldDB" id="A0A554NC79"/>
<keyword evidence="1" id="KW-0472">Membrane</keyword>
<keyword evidence="1" id="KW-0812">Transmembrane</keyword>